<accession>A0ABV4CNF8</accession>
<dbReference type="Pfam" id="PF01930">
    <property type="entry name" value="Cas_Cas4"/>
    <property type="match status" value="1"/>
</dbReference>
<keyword evidence="7 13" id="KW-0378">Hydrolase</keyword>
<keyword evidence="6 13" id="KW-0479">Metal-binding</keyword>
<dbReference type="EMBL" id="JBGEHV010000061">
    <property type="protein sequence ID" value="MEY8042635.1"/>
    <property type="molecule type" value="Genomic_DNA"/>
</dbReference>
<keyword evidence="5 13" id="KW-0540">Nuclease</keyword>
<evidence type="ECO:0000256" key="6">
    <source>
        <dbReference type="ARBA" id="ARBA00022723"/>
    </source>
</evidence>
<keyword evidence="9 13" id="KW-0408">Iron</keyword>
<dbReference type="RefSeq" id="WP_369775488.1">
    <property type="nucleotide sequence ID" value="NZ_JBGEHV010000061.1"/>
</dbReference>
<evidence type="ECO:0000256" key="2">
    <source>
        <dbReference type="ARBA" id="ARBA00009189"/>
    </source>
</evidence>
<evidence type="ECO:0000256" key="4">
    <source>
        <dbReference type="ARBA" id="ARBA00020049"/>
    </source>
</evidence>
<dbReference type="InterPro" id="IPR013343">
    <property type="entry name" value="CRISPR-assoc_prot_Cas4"/>
</dbReference>
<dbReference type="InterPro" id="IPR022765">
    <property type="entry name" value="Dna2/Cas4_DUF83"/>
</dbReference>
<dbReference type="PANTHER" id="PTHR36531">
    <property type="entry name" value="CRISPR-ASSOCIATED EXONUCLEASE CAS4"/>
    <property type="match status" value="1"/>
</dbReference>
<keyword evidence="12 13" id="KW-0464">Manganese</keyword>
<gene>
    <name evidence="15" type="primary">cas4</name>
    <name evidence="15" type="ORF">AB8O55_24785</name>
</gene>
<evidence type="ECO:0000313" key="15">
    <source>
        <dbReference type="EMBL" id="MEY8042635.1"/>
    </source>
</evidence>
<keyword evidence="8 13" id="KW-0269">Exonuclease</keyword>
<comment type="cofactor">
    <cofactor evidence="1">
        <name>[4Fe-4S] cluster</name>
        <dbReference type="ChEBI" id="CHEBI:49883"/>
    </cofactor>
</comment>
<comment type="cofactor">
    <cofactor evidence="13">
        <name>iron-sulfur cluster</name>
        <dbReference type="ChEBI" id="CHEBI:30408"/>
    </cofactor>
</comment>
<evidence type="ECO:0000256" key="13">
    <source>
        <dbReference type="RuleBase" id="RU365022"/>
    </source>
</evidence>
<dbReference type="EC" id="3.1.12.1" evidence="3 13"/>
<dbReference type="InterPro" id="IPR051827">
    <property type="entry name" value="Cas4_exonuclease"/>
</dbReference>
<evidence type="ECO:0000256" key="3">
    <source>
        <dbReference type="ARBA" id="ARBA00012768"/>
    </source>
</evidence>
<protein>
    <recommendedName>
        <fullName evidence="4 13">CRISPR-associated exonuclease Cas4</fullName>
        <ecNumber evidence="3 13">3.1.12.1</ecNumber>
    </recommendedName>
</protein>
<keyword evidence="11 13" id="KW-0051">Antiviral defense</keyword>
<name>A0ABV4CNF8_9PSEU</name>
<evidence type="ECO:0000259" key="14">
    <source>
        <dbReference type="Pfam" id="PF01930"/>
    </source>
</evidence>
<evidence type="ECO:0000256" key="10">
    <source>
        <dbReference type="ARBA" id="ARBA00023014"/>
    </source>
</evidence>
<dbReference type="InterPro" id="IPR011604">
    <property type="entry name" value="PDDEXK-like_dom_sf"/>
</dbReference>
<comment type="similarity">
    <text evidence="2 13">Belongs to the CRISPR-associated exonuclease Cas4 family.</text>
</comment>
<organism evidence="15 16">
    <name type="scientific">Saccharopolyspora cebuensis</name>
    <dbReference type="NCBI Taxonomy" id="418759"/>
    <lineage>
        <taxon>Bacteria</taxon>
        <taxon>Bacillati</taxon>
        <taxon>Actinomycetota</taxon>
        <taxon>Actinomycetes</taxon>
        <taxon>Pseudonocardiales</taxon>
        <taxon>Pseudonocardiaceae</taxon>
        <taxon>Saccharopolyspora</taxon>
    </lineage>
</organism>
<feature type="domain" description="DUF83" evidence="14">
    <location>
        <begin position="17"/>
        <end position="191"/>
    </location>
</feature>
<dbReference type="Proteomes" id="UP001564626">
    <property type="component" value="Unassembled WGS sequence"/>
</dbReference>
<dbReference type="Gene3D" id="3.90.320.10">
    <property type="match status" value="1"/>
</dbReference>
<dbReference type="GO" id="GO:0016787">
    <property type="term" value="F:hydrolase activity"/>
    <property type="evidence" value="ECO:0007669"/>
    <property type="project" value="UniProtKB-KW"/>
</dbReference>
<dbReference type="NCBIfam" id="TIGR00372">
    <property type="entry name" value="cas4"/>
    <property type="match status" value="1"/>
</dbReference>
<evidence type="ECO:0000256" key="8">
    <source>
        <dbReference type="ARBA" id="ARBA00022839"/>
    </source>
</evidence>
<evidence type="ECO:0000256" key="5">
    <source>
        <dbReference type="ARBA" id="ARBA00022722"/>
    </source>
</evidence>
<keyword evidence="16" id="KW-1185">Reference proteome</keyword>
<evidence type="ECO:0000256" key="12">
    <source>
        <dbReference type="ARBA" id="ARBA00023211"/>
    </source>
</evidence>
<evidence type="ECO:0000256" key="7">
    <source>
        <dbReference type="ARBA" id="ARBA00022801"/>
    </source>
</evidence>
<proteinExistence type="inferred from homology"/>
<reference evidence="15 16" key="1">
    <citation type="submission" date="2024-08" db="EMBL/GenBank/DDBJ databases">
        <title>Genome mining of Saccharopolyspora cebuensis PGLac3 from Nigerian medicinal plant.</title>
        <authorList>
            <person name="Ezeobiora C.E."/>
            <person name="Igbokwe N.H."/>
            <person name="Amin D.H."/>
            <person name="Mendie U.E."/>
        </authorList>
    </citation>
    <scope>NUCLEOTIDE SEQUENCE [LARGE SCALE GENOMIC DNA]</scope>
    <source>
        <strain evidence="15 16">PGLac3</strain>
    </source>
</reference>
<evidence type="ECO:0000313" key="16">
    <source>
        <dbReference type="Proteomes" id="UP001564626"/>
    </source>
</evidence>
<comment type="cofactor">
    <cofactor evidence="13">
        <name>Mg(2+)</name>
        <dbReference type="ChEBI" id="CHEBI:18420"/>
    </cofactor>
    <cofactor evidence="13">
        <name>Mn(2+)</name>
        <dbReference type="ChEBI" id="CHEBI:29035"/>
    </cofactor>
    <text evidence="13">Mg(2+) or Mn(2+) required for ssDNA cleavage activity.</text>
</comment>
<sequence length="212" mass="23484">MVESRPAEREWASIPISAIEHYAYCPRQAALIHLERTFTDNVDTQRGHFAHEVVDAGGAGTSRNGVRTWTALEVADDELGLHGICDVVEFPGGEPVPVEHKSGTYRPGSAADLQVAAQVLCLRRMFDSPVPYGVVFAGRRRRRHEVRVDSALEERLHRVLDALRATFRAGDLPEPVNDSRCDRCSLKEDCMPDVRVGGGALFTPRPLGDWDD</sequence>
<comment type="caution">
    <text evidence="15">The sequence shown here is derived from an EMBL/GenBank/DDBJ whole genome shotgun (WGS) entry which is preliminary data.</text>
</comment>
<evidence type="ECO:0000256" key="9">
    <source>
        <dbReference type="ARBA" id="ARBA00023004"/>
    </source>
</evidence>
<comment type="function">
    <text evidence="13">CRISPR (clustered regularly interspaced short palindromic repeat) is an adaptive immune system that provides protection against mobile genetic elements (viruses, transposable elements and conjugative plasmids). CRISPR clusters contain sequences complementary to antecedent mobile elements and target invading nucleic acids. CRISPR clusters are transcribed and processed into CRISPR RNA (crRNA).</text>
</comment>
<dbReference type="PANTHER" id="PTHR36531:SF6">
    <property type="entry name" value="DNA REPLICATION ATP-DEPENDENT HELICASE_NUCLEASE DNA2"/>
    <property type="match status" value="1"/>
</dbReference>
<keyword evidence="10 13" id="KW-0411">Iron-sulfur</keyword>
<evidence type="ECO:0000256" key="11">
    <source>
        <dbReference type="ARBA" id="ARBA00023118"/>
    </source>
</evidence>
<evidence type="ECO:0000256" key="1">
    <source>
        <dbReference type="ARBA" id="ARBA00001966"/>
    </source>
</evidence>